<proteinExistence type="predicted"/>
<reference evidence="5" key="1">
    <citation type="submission" date="2022-11" db="EMBL/GenBank/DDBJ databases">
        <authorList>
            <person name="Petersen C."/>
        </authorList>
    </citation>
    <scope>NUCLEOTIDE SEQUENCE</scope>
    <source>
        <strain evidence="5">IBT 30069</strain>
    </source>
</reference>
<keyword evidence="2" id="KW-0963">Cytoplasm</keyword>
<sequence>MTDSLRPGLQPISHLKAGPTTSSSRSTALPSQNHQTSKRPSASLQSDRASHQDEKIDGTSKKATTALIRRVLCPPTSSHGASSPQPLEELLPPLTSSNDVDFQLYAILAIIIREFLYSWYSKITPDQALVNEIIQVVAHCTRALEQRIREIDAIQLVLDEIPALVEAHIISYRLSKQQSYLSGLPTSHRTLYHEMNPHPGLSPVPNSEEPDTITAQSENEAIYRRLLAHGALAVLLPTEDLENSSLRTLVGDVIGDLILGKEIGGRVCEGAFLFEIITKLTVMLKDRKKPANSSATNKAPQNRLEKFGLLSANDEPTNLPSSSQSRVTAWIWQVIQALYLGYVALRFIATGLFRVASNPKQGSSHGASVSFPTATPESLKEGVAPSPSNNFTNKRPILEYRMASMASQLLGLSQRMPWVSGLLALIQHLTLAGPGQLGDTDGVLDRFIRETIEEHVLPPTLLPNLLMVTRSTLFPANARPVSQAAPVLITGAPASTPHSSVQPLTPSGKALTIAAATTAPAPPVSNLSAIKPTPAAVAGNSAADKINAGSSNTQISANGLASNITGGVNDHLPTATLSPRSTISQTVTADTIKPPTASPTDSEKKPLPHAPEIAAIKRRCAANLLSLIPRNIARTFFGVPASSRHDRTCSTTTGSSSSLTTISLSGKSPPTLKHEGGGDQTTRSSLSPGEQKMTSPLQSKSLPASTLSGPGPGSLAAGEQVPRTGDQDDEAEIGPDELYLLETIETDLLDLLADEYCNKHLIYSIIETVLVKVLPELAERSVAELMEDRGLAPVPSSL</sequence>
<feature type="region of interest" description="Disordered" evidence="3">
    <location>
        <begin position="1"/>
        <end position="61"/>
    </location>
</feature>
<dbReference type="GO" id="GO:0005770">
    <property type="term" value="C:late endosome"/>
    <property type="evidence" value="ECO:0007669"/>
    <property type="project" value="TreeGrafter"/>
</dbReference>
<evidence type="ECO:0000256" key="2">
    <source>
        <dbReference type="ARBA" id="ARBA00022490"/>
    </source>
</evidence>
<dbReference type="Pfam" id="PF02194">
    <property type="entry name" value="PXA"/>
    <property type="match status" value="1"/>
</dbReference>
<dbReference type="GO" id="GO:0035091">
    <property type="term" value="F:phosphatidylinositol binding"/>
    <property type="evidence" value="ECO:0007669"/>
    <property type="project" value="TreeGrafter"/>
</dbReference>
<evidence type="ECO:0000256" key="3">
    <source>
        <dbReference type="SAM" id="MobiDB-lite"/>
    </source>
</evidence>
<dbReference type="GO" id="GO:0005769">
    <property type="term" value="C:early endosome"/>
    <property type="evidence" value="ECO:0007669"/>
    <property type="project" value="TreeGrafter"/>
</dbReference>
<dbReference type="PANTHER" id="PTHR22999:SF23">
    <property type="entry name" value="SORTING NEXIN-16"/>
    <property type="match status" value="1"/>
</dbReference>
<evidence type="ECO:0000313" key="5">
    <source>
        <dbReference type="EMBL" id="KAJ5106567.1"/>
    </source>
</evidence>
<dbReference type="InterPro" id="IPR003114">
    <property type="entry name" value="Phox_assoc"/>
</dbReference>
<protein>
    <recommendedName>
        <fullName evidence="4">PXA domain-containing protein</fullName>
    </recommendedName>
</protein>
<name>A0A9W9FVS6_9EURO</name>
<feature type="compositionally biased region" description="Polar residues" evidence="3">
    <location>
        <begin position="680"/>
        <end position="708"/>
    </location>
</feature>
<keyword evidence="6" id="KW-1185">Reference proteome</keyword>
<dbReference type="GO" id="GO:0045022">
    <property type="term" value="P:early endosome to late endosome transport"/>
    <property type="evidence" value="ECO:0007669"/>
    <property type="project" value="TreeGrafter"/>
</dbReference>
<gene>
    <name evidence="5" type="ORF">N7456_003242</name>
</gene>
<evidence type="ECO:0000259" key="4">
    <source>
        <dbReference type="PROSITE" id="PS51207"/>
    </source>
</evidence>
<reference evidence="5" key="2">
    <citation type="journal article" date="2023" name="IMA Fungus">
        <title>Comparative genomic study of the Penicillium genus elucidates a diverse pangenome and 15 lateral gene transfer events.</title>
        <authorList>
            <person name="Petersen C."/>
            <person name="Sorensen T."/>
            <person name="Nielsen M.R."/>
            <person name="Sondergaard T.E."/>
            <person name="Sorensen J.L."/>
            <person name="Fitzpatrick D.A."/>
            <person name="Frisvad J.C."/>
            <person name="Nielsen K.L."/>
        </authorList>
    </citation>
    <scope>NUCLEOTIDE SEQUENCE</scope>
    <source>
        <strain evidence="5">IBT 30069</strain>
    </source>
</reference>
<organism evidence="5 6">
    <name type="scientific">Penicillium angulare</name>
    <dbReference type="NCBI Taxonomy" id="116970"/>
    <lineage>
        <taxon>Eukaryota</taxon>
        <taxon>Fungi</taxon>
        <taxon>Dikarya</taxon>
        <taxon>Ascomycota</taxon>
        <taxon>Pezizomycotina</taxon>
        <taxon>Eurotiomycetes</taxon>
        <taxon>Eurotiomycetidae</taxon>
        <taxon>Eurotiales</taxon>
        <taxon>Aspergillaceae</taxon>
        <taxon>Penicillium</taxon>
    </lineage>
</organism>
<feature type="region of interest" description="Disordered" evidence="3">
    <location>
        <begin position="572"/>
        <end position="608"/>
    </location>
</feature>
<dbReference type="PROSITE" id="PS51207">
    <property type="entry name" value="PXA"/>
    <property type="match status" value="1"/>
</dbReference>
<feature type="compositionally biased region" description="Polar residues" evidence="3">
    <location>
        <begin position="575"/>
        <end position="589"/>
    </location>
</feature>
<comment type="caution">
    <text evidence="5">The sequence shown here is derived from an EMBL/GenBank/DDBJ whole genome shotgun (WGS) entry which is preliminary data.</text>
</comment>
<evidence type="ECO:0000313" key="6">
    <source>
        <dbReference type="Proteomes" id="UP001149165"/>
    </source>
</evidence>
<dbReference type="InterPro" id="IPR051837">
    <property type="entry name" value="SortingNexin/PXDomain-PKLike"/>
</dbReference>
<feature type="compositionally biased region" description="Basic and acidic residues" evidence="3">
    <location>
        <begin position="48"/>
        <end position="60"/>
    </location>
</feature>
<feature type="domain" description="PXA" evidence="4">
    <location>
        <begin position="97"/>
        <end position="285"/>
    </location>
</feature>
<feature type="compositionally biased region" description="Polar residues" evidence="3">
    <location>
        <begin position="19"/>
        <end position="47"/>
    </location>
</feature>
<dbReference type="EMBL" id="JAPQKH010000003">
    <property type="protein sequence ID" value="KAJ5106567.1"/>
    <property type="molecule type" value="Genomic_DNA"/>
</dbReference>
<comment type="subcellular location">
    <subcellularLocation>
        <location evidence="1">Cytoplasm</location>
    </subcellularLocation>
</comment>
<dbReference type="PANTHER" id="PTHR22999">
    <property type="entry name" value="PX SERINE/THREONINE KINASE PXK"/>
    <property type="match status" value="1"/>
</dbReference>
<feature type="compositionally biased region" description="Low complexity" evidence="3">
    <location>
        <begin position="649"/>
        <end position="668"/>
    </location>
</feature>
<dbReference type="Proteomes" id="UP001149165">
    <property type="component" value="Unassembled WGS sequence"/>
</dbReference>
<feature type="region of interest" description="Disordered" evidence="3">
    <location>
        <begin position="642"/>
        <end position="733"/>
    </location>
</feature>
<dbReference type="AlphaFoldDB" id="A0A9W9FVS6"/>
<dbReference type="OrthoDB" id="5582218at2759"/>
<dbReference type="SMART" id="SM00313">
    <property type="entry name" value="PXA"/>
    <property type="match status" value="1"/>
</dbReference>
<accession>A0A9W9FVS6</accession>
<evidence type="ECO:0000256" key="1">
    <source>
        <dbReference type="ARBA" id="ARBA00004496"/>
    </source>
</evidence>